<dbReference type="PANTHER" id="PTHR13696">
    <property type="entry name" value="P-LOOP CONTAINING NUCLEOSIDE TRIPHOSPHATE HYDROLASE"/>
    <property type="match status" value="1"/>
</dbReference>
<accession>A0A256FXP1</accession>
<keyword evidence="2" id="KW-1185">Reference proteome</keyword>
<sequence>MLKIALVGQKGGVGKSTLSWLLINAVLTLPDKTTVLLIETDSQGSSAMFHRRVIGKYPALAARFTCFTCLNEHTLLAAFEQAESAQLDYVIIDTAGRHEDMTRFVLTAADRVVVPFRPSVKEYESQLATVGLYKQLRSALEANGETAPKAVLLLNDWTQNARLTTKQKSILNAIYEEEMLASFYVPARNGFDTLDQGTIFLHELQEEHVMRNAFVKTALEADLQTAISTLKNIEAMQ</sequence>
<dbReference type="InterPro" id="IPR027417">
    <property type="entry name" value="P-loop_NTPase"/>
</dbReference>
<dbReference type="Gene3D" id="3.40.50.300">
    <property type="entry name" value="P-loop containing nucleotide triphosphate hydrolases"/>
    <property type="match status" value="1"/>
</dbReference>
<dbReference type="InterPro" id="IPR050678">
    <property type="entry name" value="DNA_Partitioning_ATPase"/>
</dbReference>
<dbReference type="OrthoDB" id="9804460at2"/>
<evidence type="ECO:0000313" key="2">
    <source>
        <dbReference type="Proteomes" id="UP000216345"/>
    </source>
</evidence>
<organism evidence="1 2">
    <name type="scientific">Brucella rhizosphaerae</name>
    <dbReference type="NCBI Taxonomy" id="571254"/>
    <lineage>
        <taxon>Bacteria</taxon>
        <taxon>Pseudomonadati</taxon>
        <taxon>Pseudomonadota</taxon>
        <taxon>Alphaproteobacteria</taxon>
        <taxon>Hyphomicrobiales</taxon>
        <taxon>Brucellaceae</taxon>
        <taxon>Brucella/Ochrobactrum group</taxon>
        <taxon>Brucella</taxon>
    </lineage>
</organism>
<dbReference type="RefSeq" id="WP_094573407.1">
    <property type="nucleotide sequence ID" value="NZ_JBHEEL010000024.1"/>
</dbReference>
<dbReference type="InterPro" id="IPR009744">
    <property type="entry name" value="VirC1"/>
</dbReference>
<dbReference type="SUPFAM" id="SSF52540">
    <property type="entry name" value="P-loop containing nucleoside triphosphate hydrolases"/>
    <property type="match status" value="1"/>
</dbReference>
<dbReference type="PIRSF" id="PIRSF009320">
    <property type="entry name" value="Nuc_binding_HP_1000"/>
    <property type="match status" value="1"/>
</dbReference>
<protein>
    <submittedName>
        <fullName evidence="1">CobQ/CobB/MinD/ParA nucleotide binding domain protein</fullName>
    </submittedName>
</protein>
<dbReference type="EMBL" id="NNRK01000002">
    <property type="protein sequence ID" value="OYR19615.1"/>
    <property type="molecule type" value="Genomic_DNA"/>
</dbReference>
<gene>
    <name evidence="1" type="ORF">CEV32_4919</name>
</gene>
<dbReference type="Proteomes" id="UP000216345">
    <property type="component" value="Unassembled WGS sequence"/>
</dbReference>
<evidence type="ECO:0000313" key="1">
    <source>
        <dbReference type="EMBL" id="OYR19615.1"/>
    </source>
</evidence>
<dbReference type="Pfam" id="PF07015">
    <property type="entry name" value="VirC1"/>
    <property type="match status" value="1"/>
</dbReference>
<reference evidence="1 2" key="1">
    <citation type="submission" date="2017-07" db="EMBL/GenBank/DDBJ databases">
        <title>Phylogenetic study on the rhizospheric bacterium Ochrobactrum sp. A44.</title>
        <authorList>
            <person name="Krzyzanowska D.M."/>
            <person name="Ossowicki A."/>
            <person name="Rajewska M."/>
            <person name="Maciag T."/>
            <person name="Kaczynski Z."/>
            <person name="Czerwicka M."/>
            <person name="Jafra S."/>
        </authorList>
    </citation>
    <scope>NUCLEOTIDE SEQUENCE [LARGE SCALE GENOMIC DNA]</scope>
    <source>
        <strain evidence="1 2">PR17</strain>
    </source>
</reference>
<proteinExistence type="predicted"/>
<comment type="caution">
    <text evidence="1">The sequence shown here is derived from an EMBL/GenBank/DDBJ whole genome shotgun (WGS) entry which is preliminary data.</text>
</comment>
<name>A0A256FXP1_9HYPH</name>
<dbReference type="CDD" id="cd02042">
    <property type="entry name" value="ParAB_family"/>
    <property type="match status" value="1"/>
</dbReference>
<dbReference type="PANTHER" id="PTHR13696:SF96">
    <property type="entry name" value="COBQ_COBB_MIND_PARA NUCLEOTIDE BINDING DOMAIN-CONTAINING PROTEIN"/>
    <property type="match status" value="1"/>
</dbReference>
<dbReference type="AlphaFoldDB" id="A0A256FXP1"/>